<organism evidence="13 14">
    <name type="scientific">Blepharisma stoltei</name>
    <dbReference type="NCBI Taxonomy" id="1481888"/>
    <lineage>
        <taxon>Eukaryota</taxon>
        <taxon>Sar</taxon>
        <taxon>Alveolata</taxon>
        <taxon>Ciliophora</taxon>
        <taxon>Postciliodesmatophora</taxon>
        <taxon>Heterotrichea</taxon>
        <taxon>Heterotrichida</taxon>
        <taxon>Blepharismidae</taxon>
        <taxon>Blepharisma</taxon>
    </lineage>
</organism>
<comment type="cofactor">
    <cofactor evidence="3">
        <name>Co(2+)</name>
        <dbReference type="ChEBI" id="CHEBI:48828"/>
    </cofactor>
</comment>
<evidence type="ECO:0000256" key="7">
    <source>
        <dbReference type="ARBA" id="ARBA00011738"/>
    </source>
</evidence>
<keyword evidence="11" id="KW-0460">Magnesium</keyword>
<dbReference type="Proteomes" id="UP001162131">
    <property type="component" value="Unassembled WGS sequence"/>
</dbReference>
<reference evidence="13" key="1">
    <citation type="submission" date="2021-09" db="EMBL/GenBank/DDBJ databases">
        <authorList>
            <consortium name="AG Swart"/>
            <person name="Singh M."/>
            <person name="Singh A."/>
            <person name="Seah K."/>
            <person name="Emmerich C."/>
        </authorList>
    </citation>
    <scope>NUCLEOTIDE SEQUENCE</scope>
    <source>
        <strain evidence="13">ATCC30299</strain>
    </source>
</reference>
<evidence type="ECO:0000313" key="14">
    <source>
        <dbReference type="Proteomes" id="UP001162131"/>
    </source>
</evidence>
<proteinExistence type="inferred from homology"/>
<keyword evidence="9" id="KW-0479">Metal-binding</keyword>
<sequence length="183" mass="21522">MDRMQYLQLISKLKHLPRRGWVLSEIQSPETVAGHMYRMAMCAFLLPSTYNTSKIIKMSLVHDVCESIVGDITPHDNVPQQEKFQLEYNAMIRISALLPHSWSKEEMLSLWLEYEEGSTEEARIVKDLDKYDMIVQGFEYEKDHSKNLQSFFQGLGIFQTEIVRGWAEELYRERQAYHNNTLV</sequence>
<accession>A0AAU9JL74</accession>
<dbReference type="InterPro" id="IPR006674">
    <property type="entry name" value="HD_domain"/>
</dbReference>
<dbReference type="PANTHER" id="PTHR11845">
    <property type="entry name" value="5'-DEOXYNUCLEOTIDASE HDDC2"/>
    <property type="match status" value="1"/>
</dbReference>
<keyword evidence="14" id="KW-1185">Reference proteome</keyword>
<dbReference type="InterPro" id="IPR039356">
    <property type="entry name" value="YfbR/HDDC2"/>
</dbReference>
<comment type="catalytic activity">
    <reaction evidence="1">
        <text>a 2'-deoxyribonucleoside 5'-phosphate + H2O = a 2'-deoxyribonucleoside + phosphate</text>
        <dbReference type="Rhea" id="RHEA:36167"/>
        <dbReference type="ChEBI" id="CHEBI:15377"/>
        <dbReference type="ChEBI" id="CHEBI:18274"/>
        <dbReference type="ChEBI" id="CHEBI:43474"/>
        <dbReference type="ChEBI" id="CHEBI:65317"/>
        <dbReference type="EC" id="3.1.3.89"/>
    </reaction>
</comment>
<evidence type="ECO:0000256" key="10">
    <source>
        <dbReference type="ARBA" id="ARBA00022801"/>
    </source>
</evidence>
<evidence type="ECO:0000256" key="1">
    <source>
        <dbReference type="ARBA" id="ARBA00001638"/>
    </source>
</evidence>
<evidence type="ECO:0000256" key="4">
    <source>
        <dbReference type="ARBA" id="ARBA00001946"/>
    </source>
</evidence>
<evidence type="ECO:0000256" key="3">
    <source>
        <dbReference type="ARBA" id="ARBA00001941"/>
    </source>
</evidence>
<dbReference type="FunFam" id="1.10.3210.10:FF:000011">
    <property type="entry name" value="HD domain-containing protein 2"/>
    <property type="match status" value="1"/>
</dbReference>
<evidence type="ECO:0000256" key="6">
    <source>
        <dbReference type="ARBA" id="ARBA00009999"/>
    </source>
</evidence>
<dbReference type="Gene3D" id="1.10.3210.10">
    <property type="entry name" value="Hypothetical protein af1432"/>
    <property type="match status" value="1"/>
</dbReference>
<keyword evidence="10" id="KW-0378">Hydrolase</keyword>
<dbReference type="GO" id="GO:0002953">
    <property type="term" value="F:5'-deoxynucleotidase activity"/>
    <property type="evidence" value="ECO:0007669"/>
    <property type="project" value="UniProtKB-EC"/>
</dbReference>
<comment type="cofactor">
    <cofactor evidence="2">
        <name>Mn(2+)</name>
        <dbReference type="ChEBI" id="CHEBI:29035"/>
    </cofactor>
</comment>
<feature type="domain" description="HD/PDEase" evidence="12">
    <location>
        <begin position="28"/>
        <end position="143"/>
    </location>
</feature>
<dbReference type="PANTHER" id="PTHR11845:SF13">
    <property type="entry name" value="5'-DEOXYNUCLEOTIDASE HDDC2"/>
    <property type="match status" value="1"/>
</dbReference>
<dbReference type="GO" id="GO:0005737">
    <property type="term" value="C:cytoplasm"/>
    <property type="evidence" value="ECO:0007669"/>
    <property type="project" value="TreeGrafter"/>
</dbReference>
<evidence type="ECO:0000256" key="2">
    <source>
        <dbReference type="ARBA" id="ARBA00001936"/>
    </source>
</evidence>
<dbReference type="GO" id="GO:0009159">
    <property type="term" value="P:deoxyribonucleoside monophosphate catabolic process"/>
    <property type="evidence" value="ECO:0007669"/>
    <property type="project" value="UniProtKB-ARBA"/>
</dbReference>
<evidence type="ECO:0000256" key="11">
    <source>
        <dbReference type="ARBA" id="ARBA00022842"/>
    </source>
</evidence>
<evidence type="ECO:0000256" key="9">
    <source>
        <dbReference type="ARBA" id="ARBA00022723"/>
    </source>
</evidence>
<dbReference type="Pfam" id="PF13023">
    <property type="entry name" value="HD_3"/>
    <property type="match status" value="1"/>
</dbReference>
<comment type="function">
    <text evidence="5">Catalyzes the dephosphorylation of the nucleoside 5'-monophosphates deoxyadenosine monophosphate (dAMP), deoxycytidine monophosphate (dCMP), deoxyguanosine monophosphate (dGMP) and deoxythymidine monophosphate (dTMP).</text>
</comment>
<dbReference type="SMART" id="SM00471">
    <property type="entry name" value="HDc"/>
    <property type="match status" value="1"/>
</dbReference>
<dbReference type="EC" id="3.1.3.89" evidence="8"/>
<dbReference type="InterPro" id="IPR003607">
    <property type="entry name" value="HD/PDEase_dom"/>
</dbReference>
<evidence type="ECO:0000313" key="13">
    <source>
        <dbReference type="EMBL" id="CAG9328003.1"/>
    </source>
</evidence>
<protein>
    <recommendedName>
        <fullName evidence="8">5'-deoxynucleotidase</fullName>
        <ecNumber evidence="8">3.1.3.89</ecNumber>
    </recommendedName>
</protein>
<evidence type="ECO:0000259" key="12">
    <source>
        <dbReference type="SMART" id="SM00471"/>
    </source>
</evidence>
<dbReference type="AlphaFoldDB" id="A0AAU9JL74"/>
<comment type="caution">
    <text evidence="13">The sequence shown here is derived from an EMBL/GenBank/DDBJ whole genome shotgun (WGS) entry which is preliminary data.</text>
</comment>
<evidence type="ECO:0000256" key="5">
    <source>
        <dbReference type="ARBA" id="ARBA00004074"/>
    </source>
</evidence>
<comment type="similarity">
    <text evidence="6">Belongs to the HDDC2 family.</text>
</comment>
<dbReference type="GO" id="GO:0046872">
    <property type="term" value="F:metal ion binding"/>
    <property type="evidence" value="ECO:0007669"/>
    <property type="project" value="UniProtKB-KW"/>
</dbReference>
<dbReference type="SUPFAM" id="SSF109604">
    <property type="entry name" value="HD-domain/PDEase-like"/>
    <property type="match status" value="1"/>
</dbReference>
<evidence type="ECO:0000256" key="8">
    <source>
        <dbReference type="ARBA" id="ARBA00012964"/>
    </source>
</evidence>
<comment type="cofactor">
    <cofactor evidence="4">
        <name>Mg(2+)</name>
        <dbReference type="ChEBI" id="CHEBI:18420"/>
    </cofactor>
</comment>
<name>A0AAU9JL74_9CILI</name>
<gene>
    <name evidence="13" type="ORF">BSTOLATCC_MIC44622</name>
</gene>
<comment type="subunit">
    <text evidence="7">Homodimer.</text>
</comment>
<dbReference type="EMBL" id="CAJZBQ010000044">
    <property type="protein sequence ID" value="CAG9328003.1"/>
    <property type="molecule type" value="Genomic_DNA"/>
</dbReference>